<sequence>MGPVNSQVVKSRHSIVSTKELAKQLFRDPVSGKAAGAYELRKDVHPKLKILDSSEGGAGCLGGFEKTAIPTARLLNLQDNLKDTTTGLPNSFPTPEIVRDVLGEIGIEKDDKIVVYNQPGKFSGATRAHFILSRYGFDAWVLDGGLRKYMTDGYPTEEGKVYTGEKTNIKGLTDPRDSIAFFDEIKEFEQGKKKDMQVIDLRPAFGFNGEDPEPFQGCRQGSVKGSINIEYKNFFNEDSTFINTEQLKELFMRYNLDTKKHTIFMCKTGMLATIGALVAGSDIPSKLPFEKIQLYDGSWSEYGSLN</sequence>
<keyword evidence="5" id="KW-1185">Reference proteome</keyword>
<reference evidence="4" key="1">
    <citation type="submission" date="2023-07" db="EMBL/GenBank/DDBJ databases">
        <authorList>
            <consortium name="AG Swart"/>
            <person name="Singh M."/>
            <person name="Singh A."/>
            <person name="Seah K."/>
            <person name="Emmerich C."/>
        </authorList>
    </citation>
    <scope>NUCLEOTIDE SEQUENCE</scope>
    <source>
        <strain evidence="4">DP1</strain>
    </source>
</reference>
<dbReference type="InterPro" id="IPR045078">
    <property type="entry name" value="TST/MPST-like"/>
</dbReference>
<evidence type="ECO:0000259" key="3">
    <source>
        <dbReference type="PROSITE" id="PS50206"/>
    </source>
</evidence>
<dbReference type="InterPro" id="IPR001763">
    <property type="entry name" value="Rhodanese-like_dom"/>
</dbReference>
<evidence type="ECO:0000313" key="5">
    <source>
        <dbReference type="Proteomes" id="UP001295684"/>
    </source>
</evidence>
<evidence type="ECO:0000256" key="1">
    <source>
        <dbReference type="ARBA" id="ARBA00022679"/>
    </source>
</evidence>
<organism evidence="4 5">
    <name type="scientific">Euplotes crassus</name>
    <dbReference type="NCBI Taxonomy" id="5936"/>
    <lineage>
        <taxon>Eukaryota</taxon>
        <taxon>Sar</taxon>
        <taxon>Alveolata</taxon>
        <taxon>Ciliophora</taxon>
        <taxon>Intramacronucleata</taxon>
        <taxon>Spirotrichea</taxon>
        <taxon>Hypotrichia</taxon>
        <taxon>Euplotida</taxon>
        <taxon>Euplotidae</taxon>
        <taxon>Moneuplotes</taxon>
    </lineage>
</organism>
<dbReference type="EMBL" id="CAMPGE010017749">
    <property type="protein sequence ID" value="CAI2376207.1"/>
    <property type="molecule type" value="Genomic_DNA"/>
</dbReference>
<dbReference type="PROSITE" id="PS50206">
    <property type="entry name" value="RHODANESE_3"/>
    <property type="match status" value="2"/>
</dbReference>
<dbReference type="PANTHER" id="PTHR11364:SF27">
    <property type="entry name" value="SULFURTRANSFERASE"/>
    <property type="match status" value="1"/>
</dbReference>
<proteinExistence type="predicted"/>
<dbReference type="Pfam" id="PF00581">
    <property type="entry name" value="Rhodanese"/>
    <property type="match status" value="2"/>
</dbReference>
<feature type="domain" description="Rhodanese" evidence="3">
    <location>
        <begin position="69"/>
        <end position="158"/>
    </location>
</feature>
<evidence type="ECO:0000256" key="2">
    <source>
        <dbReference type="ARBA" id="ARBA00022737"/>
    </source>
</evidence>
<gene>
    <name evidence="4" type="ORF">ECRASSUSDP1_LOCUS17576</name>
</gene>
<evidence type="ECO:0000313" key="4">
    <source>
        <dbReference type="EMBL" id="CAI2376207.1"/>
    </source>
</evidence>
<name>A0AAD2D153_EUPCR</name>
<dbReference type="Proteomes" id="UP001295684">
    <property type="component" value="Unassembled WGS sequence"/>
</dbReference>
<accession>A0AAD2D153</accession>
<dbReference type="Gene3D" id="3.40.250.10">
    <property type="entry name" value="Rhodanese-like domain"/>
    <property type="match status" value="2"/>
</dbReference>
<dbReference type="GO" id="GO:0004792">
    <property type="term" value="F:thiosulfate-cyanide sulfurtransferase activity"/>
    <property type="evidence" value="ECO:0007669"/>
    <property type="project" value="TreeGrafter"/>
</dbReference>
<dbReference type="SMART" id="SM00450">
    <property type="entry name" value="RHOD"/>
    <property type="match status" value="2"/>
</dbReference>
<keyword evidence="2" id="KW-0677">Repeat</keyword>
<feature type="domain" description="Rhodanese" evidence="3">
    <location>
        <begin position="192"/>
        <end position="304"/>
    </location>
</feature>
<dbReference type="GO" id="GO:0005739">
    <property type="term" value="C:mitochondrion"/>
    <property type="evidence" value="ECO:0007669"/>
    <property type="project" value="TreeGrafter"/>
</dbReference>
<dbReference type="SUPFAM" id="SSF52821">
    <property type="entry name" value="Rhodanese/Cell cycle control phosphatase"/>
    <property type="match status" value="2"/>
</dbReference>
<dbReference type="PANTHER" id="PTHR11364">
    <property type="entry name" value="THIOSULFATE SULFERTANSFERASE"/>
    <property type="match status" value="1"/>
</dbReference>
<dbReference type="AlphaFoldDB" id="A0AAD2D153"/>
<dbReference type="InterPro" id="IPR036873">
    <property type="entry name" value="Rhodanese-like_dom_sf"/>
</dbReference>
<protein>
    <recommendedName>
        <fullName evidence="3">Rhodanese domain-containing protein</fullName>
    </recommendedName>
</protein>
<comment type="caution">
    <text evidence="4">The sequence shown here is derived from an EMBL/GenBank/DDBJ whole genome shotgun (WGS) entry which is preliminary data.</text>
</comment>
<keyword evidence="1" id="KW-0808">Transferase</keyword>